<name>A0A7X0H9S2_9BACT</name>
<dbReference type="SUPFAM" id="SSF51569">
    <property type="entry name" value="Aldolase"/>
    <property type="match status" value="1"/>
</dbReference>
<proteinExistence type="predicted"/>
<dbReference type="Pfam" id="PF08666">
    <property type="entry name" value="SAF"/>
    <property type="match status" value="1"/>
</dbReference>
<dbReference type="GO" id="GO:0047444">
    <property type="term" value="F:N-acylneuraminate-9-phosphate synthase activity"/>
    <property type="evidence" value="ECO:0007669"/>
    <property type="project" value="TreeGrafter"/>
</dbReference>
<evidence type="ECO:0000259" key="1">
    <source>
        <dbReference type="PROSITE" id="PS50844"/>
    </source>
</evidence>
<organism evidence="2 3">
    <name type="scientific">Algisphaera agarilytica</name>
    <dbReference type="NCBI Taxonomy" id="1385975"/>
    <lineage>
        <taxon>Bacteria</taxon>
        <taxon>Pseudomonadati</taxon>
        <taxon>Planctomycetota</taxon>
        <taxon>Phycisphaerae</taxon>
        <taxon>Phycisphaerales</taxon>
        <taxon>Phycisphaeraceae</taxon>
        <taxon>Algisphaera</taxon>
    </lineage>
</organism>
<dbReference type="SMART" id="SM00858">
    <property type="entry name" value="SAF"/>
    <property type="match status" value="1"/>
</dbReference>
<evidence type="ECO:0000313" key="3">
    <source>
        <dbReference type="Proteomes" id="UP000541810"/>
    </source>
</evidence>
<dbReference type="InterPro" id="IPR051690">
    <property type="entry name" value="PseI-like"/>
</dbReference>
<dbReference type="Gene3D" id="3.20.20.70">
    <property type="entry name" value="Aldolase class I"/>
    <property type="match status" value="1"/>
</dbReference>
<dbReference type="EMBL" id="JACHGY010000001">
    <property type="protein sequence ID" value="MBB6430435.1"/>
    <property type="molecule type" value="Genomic_DNA"/>
</dbReference>
<dbReference type="GO" id="GO:0016051">
    <property type="term" value="P:carbohydrate biosynthetic process"/>
    <property type="evidence" value="ECO:0007669"/>
    <property type="project" value="InterPro"/>
</dbReference>
<dbReference type="InterPro" id="IPR006190">
    <property type="entry name" value="SAF_AFP_Neu5Ac"/>
</dbReference>
<dbReference type="Proteomes" id="UP000541810">
    <property type="component" value="Unassembled WGS sequence"/>
</dbReference>
<keyword evidence="3" id="KW-1185">Reference proteome</keyword>
<dbReference type="Pfam" id="PF03102">
    <property type="entry name" value="NeuB"/>
    <property type="match status" value="1"/>
</dbReference>
<dbReference type="InterPro" id="IPR013974">
    <property type="entry name" value="SAF"/>
</dbReference>
<reference evidence="2 3" key="1">
    <citation type="submission" date="2020-08" db="EMBL/GenBank/DDBJ databases">
        <title>Genomic Encyclopedia of Type Strains, Phase IV (KMG-IV): sequencing the most valuable type-strain genomes for metagenomic binning, comparative biology and taxonomic classification.</title>
        <authorList>
            <person name="Goeker M."/>
        </authorList>
    </citation>
    <scope>NUCLEOTIDE SEQUENCE [LARGE SCALE GENOMIC DNA]</scope>
    <source>
        <strain evidence="2 3">DSM 103725</strain>
    </source>
</reference>
<dbReference type="CDD" id="cd11615">
    <property type="entry name" value="SAF_NeuB_like"/>
    <property type="match status" value="1"/>
</dbReference>
<accession>A0A7X0H9S2</accession>
<dbReference type="PANTHER" id="PTHR42966">
    <property type="entry name" value="N-ACETYLNEURAMINATE SYNTHASE"/>
    <property type="match status" value="1"/>
</dbReference>
<comment type="caution">
    <text evidence="2">The sequence shown here is derived from an EMBL/GenBank/DDBJ whole genome shotgun (WGS) entry which is preliminary data.</text>
</comment>
<dbReference type="InterPro" id="IPR013785">
    <property type="entry name" value="Aldolase_TIM"/>
</dbReference>
<sequence>MGQADSKPMFAPADAEHPPRVMVIAEIGVNHDGDPNRAAQLIRAAAAVGADAVKFQLFHPDRLLSNEALLAGYQEGKANDAKSLLEKLTLSAEQLQPLREFAESCGVKFIVTPFSPDDVADLATLDVDAVKIASPDAVNTPLLDAAAALGKPMLISTGTCELDELDAAAQHTRVSRGALLQCVSSYPTPDQDAALGGMRALAYRFPGIAVGYSDHTAALDTGALAVAAGAQVLEKHLTHDRSAPGPDHAASVEPEGLRQYVAAVRRASGMLGPLNKTCTDLERDVQKISRQSVCVLTDLPAGHVLQRDDLTVKRPGTGIPAAELGPIVGRTLARPVDAGCLLRPSDLASP</sequence>
<dbReference type="AlphaFoldDB" id="A0A7X0H9S2"/>
<dbReference type="InterPro" id="IPR057736">
    <property type="entry name" value="SAF_PseI/NeuA/NeuB"/>
</dbReference>
<dbReference type="InterPro" id="IPR036732">
    <property type="entry name" value="AFP_Neu5c_C_sf"/>
</dbReference>
<protein>
    <submittedName>
        <fullName evidence="2">Sialic acid synthase SpsE</fullName>
    </submittedName>
</protein>
<gene>
    <name evidence="2" type="ORF">HNQ40_002241</name>
</gene>
<feature type="domain" description="AFP-like" evidence="1">
    <location>
        <begin position="292"/>
        <end position="350"/>
    </location>
</feature>
<dbReference type="Gene3D" id="3.90.1210.10">
    <property type="entry name" value="Antifreeze-like/N-acetylneuraminic acid synthase C-terminal domain"/>
    <property type="match status" value="1"/>
</dbReference>
<dbReference type="PANTHER" id="PTHR42966:SF1">
    <property type="entry name" value="SIALIC ACID SYNTHASE"/>
    <property type="match status" value="1"/>
</dbReference>
<dbReference type="RefSeq" id="WP_184677953.1">
    <property type="nucleotide sequence ID" value="NZ_JACHGY010000001.1"/>
</dbReference>
<dbReference type="PROSITE" id="PS50844">
    <property type="entry name" value="AFP_LIKE"/>
    <property type="match status" value="1"/>
</dbReference>
<dbReference type="SUPFAM" id="SSF51269">
    <property type="entry name" value="AFP III-like domain"/>
    <property type="match status" value="1"/>
</dbReference>
<dbReference type="InterPro" id="IPR013132">
    <property type="entry name" value="PseI/NeuA/B-like_N"/>
</dbReference>
<evidence type="ECO:0000313" key="2">
    <source>
        <dbReference type="EMBL" id="MBB6430435.1"/>
    </source>
</evidence>